<sequence length="449" mass="47873">MNLHRRPQIRVAVVGGGMAGLAAAHTLQGLAEVSLFEAAGRFGGDAHTLDVALPGAGGAPVAFTVDTGVLVFNERTSPNLLALMARQDLAPTEADASFFVRGGPLTWGGPDLGRALSPRRQLMSPRFWRLLADLPRWQRLCAALAHALDGPDEALLTPLDDFLRARHFSAEFRDAYLLPLCSGFSGRPAHALLRAPAAAALRLWHHHGLPTLGGAAPWRGVAGGTRRVVQALLAELADVRPSTPVRQLARDGQGLRLVTDTQVERFDAVVLACHADQALRLLGAVASEEERAVLGAFRFEPEPVVLHTDHGVLPAARGEWAAWNVAPAAGPAPASLHVWLNRVQPLPVEQPVLLSRNPGAPIASERVLGQWALERPVFDLAALRAQARLPALQGQGHTWYAGAWCGNGLLEDGLKAGLHAARALIDRFALVPRLSERGALRQALPGVLA</sequence>
<evidence type="ECO:0000259" key="1">
    <source>
        <dbReference type="Pfam" id="PF01593"/>
    </source>
</evidence>
<evidence type="ECO:0000313" key="2">
    <source>
        <dbReference type="EMBL" id="RFP77697.1"/>
    </source>
</evidence>
<keyword evidence="3" id="KW-1185">Reference proteome</keyword>
<protein>
    <submittedName>
        <fullName evidence="2">NAD/FAD-binding protein</fullName>
    </submittedName>
</protein>
<dbReference type="RefSeq" id="WP_116960094.1">
    <property type="nucleotide sequence ID" value="NZ_QVLS01000010.1"/>
</dbReference>
<accession>A0A372EH91</accession>
<organism evidence="2 3">
    <name type="scientific">Hydrogenophaga borbori</name>
    <dbReference type="NCBI Taxonomy" id="2294117"/>
    <lineage>
        <taxon>Bacteria</taxon>
        <taxon>Pseudomonadati</taxon>
        <taxon>Pseudomonadota</taxon>
        <taxon>Betaproteobacteria</taxon>
        <taxon>Burkholderiales</taxon>
        <taxon>Comamonadaceae</taxon>
        <taxon>Hydrogenophaga</taxon>
    </lineage>
</organism>
<dbReference type="Gene3D" id="3.50.50.60">
    <property type="entry name" value="FAD/NAD(P)-binding domain"/>
    <property type="match status" value="1"/>
</dbReference>
<dbReference type="Proteomes" id="UP000261931">
    <property type="component" value="Unassembled WGS sequence"/>
</dbReference>
<dbReference type="InterPro" id="IPR002937">
    <property type="entry name" value="Amino_oxidase"/>
</dbReference>
<dbReference type="PANTHER" id="PTHR42923">
    <property type="entry name" value="PROTOPORPHYRINOGEN OXIDASE"/>
    <property type="match status" value="1"/>
</dbReference>
<dbReference type="Pfam" id="PF01593">
    <property type="entry name" value="Amino_oxidase"/>
    <property type="match status" value="1"/>
</dbReference>
<dbReference type="PANTHER" id="PTHR42923:SF17">
    <property type="entry name" value="AMINE OXIDASE DOMAIN-CONTAINING PROTEIN"/>
    <property type="match status" value="1"/>
</dbReference>
<comment type="caution">
    <text evidence="2">The sequence shown here is derived from an EMBL/GenBank/DDBJ whole genome shotgun (WGS) entry which is preliminary data.</text>
</comment>
<gene>
    <name evidence="2" type="ORF">DY262_15985</name>
</gene>
<dbReference type="AlphaFoldDB" id="A0A372EH91"/>
<dbReference type="InterPro" id="IPR050464">
    <property type="entry name" value="Zeta_carotene_desat/Oxidored"/>
</dbReference>
<dbReference type="SUPFAM" id="SSF51905">
    <property type="entry name" value="FAD/NAD(P)-binding domain"/>
    <property type="match status" value="1"/>
</dbReference>
<feature type="domain" description="Amine oxidase" evidence="1">
    <location>
        <begin position="18"/>
        <end position="279"/>
    </location>
</feature>
<evidence type="ECO:0000313" key="3">
    <source>
        <dbReference type="Proteomes" id="UP000261931"/>
    </source>
</evidence>
<dbReference type="GO" id="GO:0016491">
    <property type="term" value="F:oxidoreductase activity"/>
    <property type="evidence" value="ECO:0007669"/>
    <property type="project" value="InterPro"/>
</dbReference>
<reference evidence="2 3" key="1">
    <citation type="submission" date="2018-08" db="EMBL/GenBank/DDBJ databases">
        <title>Hydrogenophaga sp. LA-38 isolated from sludge.</title>
        <authorList>
            <person name="Im W.-T."/>
        </authorList>
    </citation>
    <scope>NUCLEOTIDE SEQUENCE [LARGE SCALE GENOMIC DNA]</scope>
    <source>
        <strain evidence="2 3">LA-38</strain>
    </source>
</reference>
<dbReference type="Gene3D" id="1.10.405.20">
    <property type="match status" value="1"/>
</dbReference>
<dbReference type="InterPro" id="IPR036188">
    <property type="entry name" value="FAD/NAD-bd_sf"/>
</dbReference>
<dbReference type="EMBL" id="QVLS01000010">
    <property type="protein sequence ID" value="RFP77697.1"/>
    <property type="molecule type" value="Genomic_DNA"/>
</dbReference>
<proteinExistence type="predicted"/>
<dbReference type="Gene3D" id="3.30.70.1990">
    <property type="match status" value="1"/>
</dbReference>
<name>A0A372EH91_9BURK</name>